<evidence type="ECO:0000313" key="6">
    <source>
        <dbReference type="EMBL" id="TYO97207.1"/>
    </source>
</evidence>
<dbReference type="SUPFAM" id="SSF46785">
    <property type="entry name" value="Winged helix' DNA-binding domain"/>
    <property type="match status" value="1"/>
</dbReference>
<reference evidence="6 7" key="1">
    <citation type="submission" date="2019-07" db="EMBL/GenBank/DDBJ databases">
        <title>Genomic Encyclopedia of Type Strains, Phase I: the one thousand microbial genomes (KMG-I) project.</title>
        <authorList>
            <person name="Kyrpides N."/>
        </authorList>
    </citation>
    <scope>NUCLEOTIDE SEQUENCE [LARGE SCALE GENOMIC DNA]</scope>
    <source>
        <strain evidence="6 7">DSM 6562</strain>
    </source>
</reference>
<evidence type="ECO:0000313" key="7">
    <source>
        <dbReference type="Proteomes" id="UP000323166"/>
    </source>
</evidence>
<dbReference type="SMART" id="SM00419">
    <property type="entry name" value="HTH_CRP"/>
    <property type="match status" value="1"/>
</dbReference>
<dbReference type="EMBL" id="VNHM01000002">
    <property type="protein sequence ID" value="TYO97207.1"/>
    <property type="molecule type" value="Genomic_DNA"/>
</dbReference>
<keyword evidence="7" id="KW-1185">Reference proteome</keyword>
<evidence type="ECO:0000256" key="3">
    <source>
        <dbReference type="ARBA" id="ARBA00023163"/>
    </source>
</evidence>
<dbReference type="InterPro" id="IPR018490">
    <property type="entry name" value="cNMP-bd_dom_sf"/>
</dbReference>
<keyword evidence="1" id="KW-0805">Transcription regulation</keyword>
<keyword evidence="3" id="KW-0804">Transcription</keyword>
<dbReference type="FunFam" id="1.10.10.10:FF:000019">
    <property type="entry name" value="Crp/Fnr family transcriptional regulator"/>
    <property type="match status" value="1"/>
</dbReference>
<dbReference type="InterPro" id="IPR036390">
    <property type="entry name" value="WH_DNA-bd_sf"/>
</dbReference>
<evidence type="ECO:0000259" key="5">
    <source>
        <dbReference type="PROSITE" id="PS51063"/>
    </source>
</evidence>
<evidence type="ECO:0000256" key="2">
    <source>
        <dbReference type="ARBA" id="ARBA00023125"/>
    </source>
</evidence>
<dbReference type="PROSITE" id="PS50042">
    <property type="entry name" value="CNMP_BINDING_3"/>
    <property type="match status" value="1"/>
</dbReference>
<keyword evidence="2" id="KW-0238">DNA-binding</keyword>
<dbReference type="CDD" id="cd00038">
    <property type="entry name" value="CAP_ED"/>
    <property type="match status" value="1"/>
</dbReference>
<dbReference type="Gene3D" id="2.60.120.10">
    <property type="entry name" value="Jelly Rolls"/>
    <property type="match status" value="1"/>
</dbReference>
<dbReference type="GO" id="GO:0003700">
    <property type="term" value="F:DNA-binding transcription factor activity"/>
    <property type="evidence" value="ECO:0007669"/>
    <property type="project" value="TreeGrafter"/>
</dbReference>
<dbReference type="AlphaFoldDB" id="A0A5S4ZW29"/>
<gene>
    <name evidence="6" type="ORF">LX24_00390</name>
</gene>
<name>A0A5S4ZW29_9FIRM</name>
<organism evidence="6 7">
    <name type="scientific">Desulfallas thermosapovorans DSM 6562</name>
    <dbReference type="NCBI Taxonomy" id="1121431"/>
    <lineage>
        <taxon>Bacteria</taxon>
        <taxon>Bacillati</taxon>
        <taxon>Bacillota</taxon>
        <taxon>Clostridia</taxon>
        <taxon>Eubacteriales</taxon>
        <taxon>Desulfallaceae</taxon>
        <taxon>Desulfallas</taxon>
    </lineage>
</organism>
<dbReference type="InterPro" id="IPR036388">
    <property type="entry name" value="WH-like_DNA-bd_sf"/>
</dbReference>
<dbReference type="SMART" id="SM00100">
    <property type="entry name" value="cNMP"/>
    <property type="match status" value="1"/>
</dbReference>
<feature type="domain" description="Cyclic nucleotide-binding" evidence="4">
    <location>
        <begin position="26"/>
        <end position="126"/>
    </location>
</feature>
<dbReference type="InterPro" id="IPR000595">
    <property type="entry name" value="cNMP-bd_dom"/>
</dbReference>
<dbReference type="InterPro" id="IPR050397">
    <property type="entry name" value="Env_Response_Regulators"/>
</dbReference>
<evidence type="ECO:0000259" key="4">
    <source>
        <dbReference type="PROSITE" id="PS50042"/>
    </source>
</evidence>
<dbReference type="GO" id="GO:0005829">
    <property type="term" value="C:cytosol"/>
    <property type="evidence" value="ECO:0007669"/>
    <property type="project" value="TreeGrafter"/>
</dbReference>
<dbReference type="InterPro" id="IPR012318">
    <property type="entry name" value="HTH_CRP"/>
</dbReference>
<protein>
    <submittedName>
        <fullName evidence="6">CRP-like cAMP-binding protein</fullName>
    </submittedName>
</protein>
<proteinExistence type="predicted"/>
<evidence type="ECO:0000256" key="1">
    <source>
        <dbReference type="ARBA" id="ARBA00023015"/>
    </source>
</evidence>
<dbReference type="InterPro" id="IPR014710">
    <property type="entry name" value="RmlC-like_jellyroll"/>
</dbReference>
<dbReference type="PANTHER" id="PTHR24567">
    <property type="entry name" value="CRP FAMILY TRANSCRIPTIONAL REGULATORY PROTEIN"/>
    <property type="match status" value="1"/>
</dbReference>
<dbReference type="GO" id="GO:0003677">
    <property type="term" value="F:DNA binding"/>
    <property type="evidence" value="ECO:0007669"/>
    <property type="project" value="UniProtKB-KW"/>
</dbReference>
<dbReference type="Gene3D" id="1.10.10.10">
    <property type="entry name" value="Winged helix-like DNA-binding domain superfamily/Winged helix DNA-binding domain"/>
    <property type="match status" value="1"/>
</dbReference>
<accession>A0A5S4ZW29</accession>
<dbReference type="SUPFAM" id="SSF51206">
    <property type="entry name" value="cAMP-binding domain-like"/>
    <property type="match status" value="1"/>
</dbReference>
<dbReference type="Pfam" id="PF00027">
    <property type="entry name" value="cNMP_binding"/>
    <property type="match status" value="1"/>
</dbReference>
<dbReference type="Pfam" id="PF13545">
    <property type="entry name" value="HTH_Crp_2"/>
    <property type="match status" value="1"/>
</dbReference>
<comment type="caution">
    <text evidence="6">The sequence shown here is derived from an EMBL/GenBank/DDBJ whole genome shotgun (WGS) entry which is preliminary data.</text>
</comment>
<dbReference type="PANTHER" id="PTHR24567:SF74">
    <property type="entry name" value="HTH-TYPE TRANSCRIPTIONAL REGULATOR ARCR"/>
    <property type="match status" value="1"/>
</dbReference>
<dbReference type="PROSITE" id="PS51063">
    <property type="entry name" value="HTH_CRP_2"/>
    <property type="match status" value="1"/>
</dbReference>
<sequence length="237" mass="26489">MSLFNGNNISDLAYSNNTILRTDPMLTEAEKMLVREAGSTVHYPKGHVIFAAGDISDRVYLLESGWVKIYRLSTDGRRVTVGSIRSPGEMMGLAETILGVERTCFAGAINDVTMVVMTNTRFEELMSQHPFLAIKVAKLLGARMREAESIIHEMVCWQAPGRLALMLIKMGERMGEQTKNGVKINLKLTHEEIANMVGTSRQTVTSLLNTFKQERSIVYEGRAIRIVNPDKLAKWVV</sequence>
<feature type="domain" description="HTH crp-type" evidence="5">
    <location>
        <begin position="157"/>
        <end position="230"/>
    </location>
</feature>
<dbReference type="Proteomes" id="UP000323166">
    <property type="component" value="Unassembled WGS sequence"/>
</dbReference>